<comment type="caution">
    <text evidence="2">The sequence shown here is derived from an EMBL/GenBank/DDBJ whole genome shotgun (WGS) entry which is preliminary data.</text>
</comment>
<evidence type="ECO:0000256" key="1">
    <source>
        <dbReference type="SAM" id="Coils"/>
    </source>
</evidence>
<evidence type="ECO:0000313" key="2">
    <source>
        <dbReference type="EMBL" id="CAK9038155.1"/>
    </source>
</evidence>
<reference evidence="2 3" key="1">
    <citation type="submission" date="2024-02" db="EMBL/GenBank/DDBJ databases">
        <authorList>
            <person name="Chen Y."/>
            <person name="Shah S."/>
            <person name="Dougan E. K."/>
            <person name="Thang M."/>
            <person name="Chan C."/>
        </authorList>
    </citation>
    <scope>NUCLEOTIDE SEQUENCE [LARGE SCALE GENOMIC DNA]</scope>
</reference>
<name>A0ABP0LG42_9DINO</name>
<gene>
    <name evidence="2" type="ORF">CCMP2556_LOCUS20932</name>
</gene>
<feature type="coiled-coil region" evidence="1">
    <location>
        <begin position="58"/>
        <end position="121"/>
    </location>
</feature>
<dbReference type="Proteomes" id="UP001642484">
    <property type="component" value="Unassembled WGS sequence"/>
</dbReference>
<sequence>MEPVTGDAEALRLELQQLDSELAEATHALQLQRAVFANEVSKQDVERADRAQKISLALQELEVERKQMDAYHQELEEETEVARKLQALCADMEANLDLQPAEELRFALVKEEALLATAEERLSTVLAKPNPAKASRRETFLRGAEEITQESVRQAQVLASRAERHLEDAFCRACATAASTKALSSVRVRSRNAWDSEVARLIETLQEVEDISAQLLEHQRDAKEVAVLRHSVSSELHAGFLPLKREPREALSSELEGHASKLWRDKAPLDLMT</sequence>
<accession>A0ABP0LG42</accession>
<keyword evidence="3" id="KW-1185">Reference proteome</keyword>
<organism evidence="2 3">
    <name type="scientific">Durusdinium trenchii</name>
    <dbReference type="NCBI Taxonomy" id="1381693"/>
    <lineage>
        <taxon>Eukaryota</taxon>
        <taxon>Sar</taxon>
        <taxon>Alveolata</taxon>
        <taxon>Dinophyceae</taxon>
        <taxon>Suessiales</taxon>
        <taxon>Symbiodiniaceae</taxon>
        <taxon>Durusdinium</taxon>
    </lineage>
</organism>
<evidence type="ECO:0000313" key="3">
    <source>
        <dbReference type="Proteomes" id="UP001642484"/>
    </source>
</evidence>
<dbReference type="EMBL" id="CAXAMN010012425">
    <property type="protein sequence ID" value="CAK9038155.1"/>
    <property type="molecule type" value="Genomic_DNA"/>
</dbReference>
<keyword evidence="1" id="KW-0175">Coiled coil</keyword>
<protein>
    <submittedName>
        <fullName evidence="2">Uncharacterized protein</fullName>
    </submittedName>
</protein>
<proteinExistence type="predicted"/>